<accession>A0AAN5D1T2</accession>
<protein>
    <recommendedName>
        <fullName evidence="1">N-acetyltransferase domain-containing protein</fullName>
    </recommendedName>
</protein>
<dbReference type="CDD" id="cd04301">
    <property type="entry name" value="NAT_SF"/>
    <property type="match status" value="1"/>
</dbReference>
<dbReference type="GO" id="GO:0016747">
    <property type="term" value="F:acyltransferase activity, transferring groups other than amino-acyl groups"/>
    <property type="evidence" value="ECO:0007669"/>
    <property type="project" value="InterPro"/>
</dbReference>
<dbReference type="PROSITE" id="PS51186">
    <property type="entry name" value="GNAT"/>
    <property type="match status" value="1"/>
</dbReference>
<gene>
    <name evidence="2" type="ORF">PMAYCL1PPCAC_24249</name>
</gene>
<dbReference type="PANTHER" id="PTHR47237:SF1">
    <property type="entry name" value="SLL0310 PROTEIN"/>
    <property type="match status" value="1"/>
</dbReference>
<proteinExistence type="predicted"/>
<feature type="domain" description="N-acetyltransferase" evidence="1">
    <location>
        <begin position="1"/>
        <end position="113"/>
    </location>
</feature>
<dbReference type="InterPro" id="IPR052729">
    <property type="entry name" value="Acyl/Acetyltrans_Enzymes"/>
</dbReference>
<evidence type="ECO:0000313" key="3">
    <source>
        <dbReference type="Proteomes" id="UP001328107"/>
    </source>
</evidence>
<sequence length="278" mass="30966">TSVLSLTPILSSTRCVFAQKNDDGSFLGCVVWNEYDEMAFIGFYIVAPFLRKCGLGSLLWSRALSRIRETGRIIGLRAVPEMAPRYASRDTPIEVSRLRKNLLTCAEMREFCDKFPPACGTLKLASELNREEKGDLLRFDEEISGRDRCDLLIPYLSCTRTEGVVLLNGERKVIASAGITSSGFEKDNLFKLAPVYASSLSEVSSLTRALLPFCEQFSPDSRILVHILTGTVGERELEEVIGHPQNIELVTLFSAPIDNRLNGKKCYAPHNHSVHYDG</sequence>
<dbReference type="InterPro" id="IPR000182">
    <property type="entry name" value="GNAT_dom"/>
</dbReference>
<evidence type="ECO:0000313" key="2">
    <source>
        <dbReference type="EMBL" id="GMR54054.1"/>
    </source>
</evidence>
<name>A0AAN5D1T2_9BILA</name>
<evidence type="ECO:0000259" key="1">
    <source>
        <dbReference type="PROSITE" id="PS51186"/>
    </source>
</evidence>
<comment type="caution">
    <text evidence="2">The sequence shown here is derived from an EMBL/GenBank/DDBJ whole genome shotgun (WGS) entry which is preliminary data.</text>
</comment>
<feature type="non-terminal residue" evidence="2">
    <location>
        <position position="1"/>
    </location>
</feature>
<dbReference type="PANTHER" id="PTHR47237">
    <property type="entry name" value="SLL0310 PROTEIN"/>
    <property type="match status" value="1"/>
</dbReference>
<organism evidence="2 3">
    <name type="scientific">Pristionchus mayeri</name>
    <dbReference type="NCBI Taxonomy" id="1317129"/>
    <lineage>
        <taxon>Eukaryota</taxon>
        <taxon>Metazoa</taxon>
        <taxon>Ecdysozoa</taxon>
        <taxon>Nematoda</taxon>
        <taxon>Chromadorea</taxon>
        <taxon>Rhabditida</taxon>
        <taxon>Rhabditina</taxon>
        <taxon>Diplogasteromorpha</taxon>
        <taxon>Diplogasteroidea</taxon>
        <taxon>Neodiplogasteridae</taxon>
        <taxon>Pristionchus</taxon>
    </lineage>
</organism>
<dbReference type="Proteomes" id="UP001328107">
    <property type="component" value="Unassembled WGS sequence"/>
</dbReference>
<reference evidence="3" key="1">
    <citation type="submission" date="2022-10" db="EMBL/GenBank/DDBJ databases">
        <title>Genome assembly of Pristionchus species.</title>
        <authorList>
            <person name="Yoshida K."/>
            <person name="Sommer R.J."/>
        </authorList>
    </citation>
    <scope>NUCLEOTIDE SEQUENCE [LARGE SCALE GENOMIC DNA]</scope>
    <source>
        <strain evidence="3">RS5460</strain>
    </source>
</reference>
<dbReference type="SUPFAM" id="SSF55729">
    <property type="entry name" value="Acyl-CoA N-acyltransferases (Nat)"/>
    <property type="match status" value="1"/>
</dbReference>
<dbReference type="InterPro" id="IPR016181">
    <property type="entry name" value="Acyl_CoA_acyltransferase"/>
</dbReference>
<dbReference type="Pfam" id="PF00583">
    <property type="entry name" value="Acetyltransf_1"/>
    <property type="match status" value="1"/>
</dbReference>
<dbReference type="EMBL" id="BTRK01000005">
    <property type="protein sequence ID" value="GMR54054.1"/>
    <property type="molecule type" value="Genomic_DNA"/>
</dbReference>
<dbReference type="AlphaFoldDB" id="A0AAN5D1T2"/>
<keyword evidence="3" id="KW-1185">Reference proteome</keyword>